<organism evidence="1 2">
    <name type="scientific">Coniosporium tulheliwenetii</name>
    <dbReference type="NCBI Taxonomy" id="3383036"/>
    <lineage>
        <taxon>Eukaryota</taxon>
        <taxon>Fungi</taxon>
        <taxon>Dikarya</taxon>
        <taxon>Ascomycota</taxon>
        <taxon>Pezizomycotina</taxon>
        <taxon>Dothideomycetes</taxon>
        <taxon>Dothideomycetes incertae sedis</taxon>
        <taxon>Coniosporium</taxon>
    </lineage>
</organism>
<accession>A0ACC2ZLI3</accession>
<name>A0ACC2ZLI3_9PEZI</name>
<gene>
    <name evidence="1" type="ORF">H2199_001268</name>
</gene>
<sequence>MALINGIEYPATFDSTPRAIRLWVATYVTADRYDLDYLRWDLESPLEKCKPKKADDVLRFARIVYSETKHEQLRRFIAGICKSMLPELISCDGTGQSFKALLNEFDDLWMDLAMADRHEWTT</sequence>
<keyword evidence="2" id="KW-1185">Reference proteome</keyword>
<comment type="caution">
    <text evidence="1">The sequence shown here is derived from an EMBL/GenBank/DDBJ whole genome shotgun (WGS) entry which is preliminary data.</text>
</comment>
<dbReference type="EMBL" id="JAPDRP010000003">
    <property type="protein sequence ID" value="KAJ9648413.1"/>
    <property type="molecule type" value="Genomic_DNA"/>
</dbReference>
<reference evidence="1" key="1">
    <citation type="submission" date="2022-10" db="EMBL/GenBank/DDBJ databases">
        <title>Culturing micro-colonial fungi from biological soil crusts in the Mojave desert and describing Neophaeococcomyces mojavensis, and introducing the new genera and species Taxawa tesnikishii.</title>
        <authorList>
            <person name="Kurbessoian T."/>
            <person name="Stajich J.E."/>
        </authorList>
    </citation>
    <scope>NUCLEOTIDE SEQUENCE</scope>
    <source>
        <strain evidence="1">JES_115</strain>
    </source>
</reference>
<evidence type="ECO:0000313" key="1">
    <source>
        <dbReference type="EMBL" id="KAJ9648413.1"/>
    </source>
</evidence>
<evidence type="ECO:0000313" key="2">
    <source>
        <dbReference type="Proteomes" id="UP001172680"/>
    </source>
</evidence>
<dbReference type="Proteomes" id="UP001172680">
    <property type="component" value="Unassembled WGS sequence"/>
</dbReference>
<proteinExistence type="predicted"/>
<protein>
    <submittedName>
        <fullName evidence="1">Uncharacterized protein</fullName>
    </submittedName>
</protein>